<feature type="compositionally biased region" description="Basic residues" evidence="1">
    <location>
        <begin position="96"/>
        <end position="110"/>
    </location>
</feature>
<dbReference type="EMBL" id="CM008048">
    <property type="protein sequence ID" value="PAN20020.2"/>
    <property type="molecule type" value="Genomic_DNA"/>
</dbReference>
<dbReference type="Proteomes" id="UP000243499">
    <property type="component" value="Chromosome 3"/>
</dbReference>
<gene>
    <name evidence="2" type="ORF">PAHAL_3G313500</name>
</gene>
<evidence type="ECO:0000256" key="1">
    <source>
        <dbReference type="SAM" id="MobiDB-lite"/>
    </source>
</evidence>
<proteinExistence type="predicted"/>
<organism evidence="2">
    <name type="scientific">Panicum hallii</name>
    <dbReference type="NCBI Taxonomy" id="206008"/>
    <lineage>
        <taxon>Eukaryota</taxon>
        <taxon>Viridiplantae</taxon>
        <taxon>Streptophyta</taxon>
        <taxon>Embryophyta</taxon>
        <taxon>Tracheophyta</taxon>
        <taxon>Spermatophyta</taxon>
        <taxon>Magnoliopsida</taxon>
        <taxon>Liliopsida</taxon>
        <taxon>Poales</taxon>
        <taxon>Poaceae</taxon>
        <taxon>PACMAD clade</taxon>
        <taxon>Panicoideae</taxon>
        <taxon>Panicodae</taxon>
        <taxon>Paniceae</taxon>
        <taxon>Panicinae</taxon>
        <taxon>Panicum</taxon>
        <taxon>Panicum sect. Panicum</taxon>
    </lineage>
</organism>
<accession>A0A2S3HD66</accession>
<sequence>MGNPNDIAAMMAVRGPPEKKAKKTKTTESSIVPLEDEAPAASMSFPPSIEATSKKKGKNSKSSSGALKRSRTDSNQPKPLSIEIHVPTEQTDPVKKKTKRKVKEPSKKKNAAIPMLSLESPAIPAMSTRRKRRLGL</sequence>
<feature type="region of interest" description="Disordered" evidence="1">
    <location>
        <begin position="1"/>
        <end position="136"/>
    </location>
</feature>
<evidence type="ECO:0000313" key="2">
    <source>
        <dbReference type="EMBL" id="PAN20020.2"/>
    </source>
</evidence>
<dbReference type="AlphaFoldDB" id="A0A2S3HD66"/>
<dbReference type="Gramene" id="PAN20020">
    <property type="protein sequence ID" value="PAN20020"/>
    <property type="gene ID" value="PAHAL_3G313500"/>
</dbReference>
<name>A0A2S3HD66_9POAL</name>
<reference evidence="2" key="1">
    <citation type="submission" date="2018-04" db="EMBL/GenBank/DDBJ databases">
        <title>WGS assembly of Panicum hallii.</title>
        <authorList>
            <person name="Lovell J."/>
            <person name="Jenkins J."/>
            <person name="Lowry D."/>
            <person name="Mamidi S."/>
            <person name="Sreedasyam A."/>
            <person name="Weng X."/>
            <person name="Barry K."/>
            <person name="Bonette J."/>
            <person name="Campitelli B."/>
            <person name="Daum C."/>
            <person name="Gordon S."/>
            <person name="Gould B."/>
            <person name="Lipzen A."/>
            <person name="Macqueen A."/>
            <person name="Palacio-Mejia J."/>
            <person name="Plott C."/>
            <person name="Shakirov E."/>
            <person name="Shu S."/>
            <person name="Yoshinaga Y."/>
            <person name="Zane M."/>
            <person name="Rokhsar D."/>
            <person name="Grimwood J."/>
            <person name="Schmutz J."/>
            <person name="Juenger T."/>
        </authorList>
    </citation>
    <scope>NUCLEOTIDE SEQUENCE [LARGE SCALE GENOMIC DNA]</scope>
    <source>
        <strain evidence="2">FIL2</strain>
    </source>
</reference>
<protein>
    <submittedName>
        <fullName evidence="2">Uncharacterized protein</fullName>
    </submittedName>
</protein>